<evidence type="ECO:0000313" key="1">
    <source>
        <dbReference type="EMBL" id="AYV83057.1"/>
    </source>
</evidence>
<reference evidence="1" key="1">
    <citation type="submission" date="2018-10" db="EMBL/GenBank/DDBJ databases">
        <title>Hidden diversity of soil giant viruses.</title>
        <authorList>
            <person name="Schulz F."/>
            <person name="Alteio L."/>
            <person name="Goudeau D."/>
            <person name="Ryan E.M."/>
            <person name="Malmstrom R.R."/>
            <person name="Blanchard J."/>
            <person name="Woyke T."/>
        </authorList>
    </citation>
    <scope>NUCLEOTIDE SEQUENCE</scope>
    <source>
        <strain evidence="1">HYV1</strain>
    </source>
</reference>
<protein>
    <submittedName>
        <fullName evidence="1">Uncharacterized protein</fullName>
    </submittedName>
</protein>
<name>A0A3G5A741_9VIRU</name>
<dbReference type="EMBL" id="MK072386">
    <property type="protein sequence ID" value="AYV83057.1"/>
    <property type="molecule type" value="Genomic_DNA"/>
</dbReference>
<gene>
    <name evidence="1" type="ORF">Hyperionvirus4_22</name>
</gene>
<organism evidence="1">
    <name type="scientific">Hyperionvirus sp</name>
    <dbReference type="NCBI Taxonomy" id="2487770"/>
    <lineage>
        <taxon>Viruses</taxon>
        <taxon>Varidnaviria</taxon>
        <taxon>Bamfordvirae</taxon>
        <taxon>Nucleocytoviricota</taxon>
        <taxon>Megaviricetes</taxon>
        <taxon>Imitervirales</taxon>
        <taxon>Mimiviridae</taxon>
        <taxon>Klosneuvirinae</taxon>
    </lineage>
</organism>
<accession>A0A3G5A741</accession>
<sequence>MKSKKFEFIILSGSPDIVSRKQNKMGNKLSKTEEVRRLFISNTLLPSVIIGIILEYTDHENDCKECDRLTPRIIGKLRIGFNCSLDIDESQYSNHGWDILKAKYSVSVTERELVKIEYSRQENGWSGGGCRTLSADDFARQVVHGKSPSLIRSLSTAELREESHENEVRSSYDCKYENRFRRKLYFQIFQSLSVEIFPMLFKN</sequence>
<proteinExistence type="predicted"/>